<evidence type="ECO:0000313" key="2">
    <source>
        <dbReference type="Proteomes" id="UP000680067"/>
    </source>
</evidence>
<protein>
    <submittedName>
        <fullName evidence="1">Uncharacterized protein</fullName>
    </submittedName>
</protein>
<dbReference type="Proteomes" id="UP000680067">
    <property type="component" value="Unassembled WGS sequence"/>
</dbReference>
<feature type="non-terminal residue" evidence="1">
    <location>
        <position position="95"/>
    </location>
</feature>
<dbReference type="EMBL" id="JAGSPN010000622">
    <property type="protein sequence ID" value="MBR7784794.1"/>
    <property type="molecule type" value="Genomic_DNA"/>
</dbReference>
<reference evidence="1" key="1">
    <citation type="submission" date="2021-04" db="EMBL/GenBank/DDBJ databases">
        <title>novel species isolated from subtropical streams in China.</title>
        <authorList>
            <person name="Lu H."/>
        </authorList>
    </citation>
    <scope>NUCLEOTIDE SEQUENCE</scope>
    <source>
        <strain evidence="1">LFS511W</strain>
    </source>
</reference>
<evidence type="ECO:0000313" key="1">
    <source>
        <dbReference type="EMBL" id="MBR7784794.1"/>
    </source>
</evidence>
<name>A0A941I9H6_9BURK</name>
<dbReference type="RefSeq" id="WP_212689862.1">
    <property type="nucleotide sequence ID" value="NZ_JAGSPN010000622.1"/>
</dbReference>
<feature type="non-terminal residue" evidence="1">
    <location>
        <position position="1"/>
    </location>
</feature>
<dbReference type="AlphaFoldDB" id="A0A941I9H6"/>
<keyword evidence="2" id="KW-1185">Reference proteome</keyword>
<sequence>VEIRASTAWKLSAPLRWLIHLSKGNVTPLWNGIKFISSRASKLIPTPLCKLVDTSWSKLMNLTAVAPHSSMNQGTIADIVKERCEMMQQPLTICL</sequence>
<comment type="caution">
    <text evidence="1">The sequence shown here is derived from an EMBL/GenBank/DDBJ whole genome shotgun (WGS) entry which is preliminary data.</text>
</comment>
<accession>A0A941I9H6</accession>
<proteinExistence type="predicted"/>
<organism evidence="1 2">
    <name type="scientific">Undibacterium luofuense</name>
    <dbReference type="NCBI Taxonomy" id="2828733"/>
    <lineage>
        <taxon>Bacteria</taxon>
        <taxon>Pseudomonadati</taxon>
        <taxon>Pseudomonadota</taxon>
        <taxon>Betaproteobacteria</taxon>
        <taxon>Burkholderiales</taxon>
        <taxon>Oxalobacteraceae</taxon>
        <taxon>Undibacterium</taxon>
    </lineage>
</organism>
<gene>
    <name evidence="1" type="ORF">KDM89_21925</name>
</gene>